<keyword evidence="2" id="KW-1185">Reference proteome</keyword>
<dbReference type="InterPro" id="IPR011011">
    <property type="entry name" value="Znf_FYVE_PHD"/>
</dbReference>
<protein>
    <submittedName>
        <fullName evidence="1">Uncharacterized protein</fullName>
    </submittedName>
</protein>
<evidence type="ECO:0000313" key="1">
    <source>
        <dbReference type="EMBL" id="KAJ8973553.1"/>
    </source>
</evidence>
<dbReference type="SUPFAM" id="SSF57903">
    <property type="entry name" value="FYVE/PHD zinc finger"/>
    <property type="match status" value="1"/>
</dbReference>
<accession>A0ABQ9J7B0</accession>
<gene>
    <name evidence="1" type="ORF">NQ317_018398</name>
</gene>
<dbReference type="Proteomes" id="UP001162164">
    <property type="component" value="Unassembled WGS sequence"/>
</dbReference>
<dbReference type="EMBL" id="JAPWTJ010001153">
    <property type="protein sequence ID" value="KAJ8973553.1"/>
    <property type="molecule type" value="Genomic_DNA"/>
</dbReference>
<name>A0ABQ9J7B0_9CUCU</name>
<sequence>MNEWPGQFCIDVIKSEITRFEEDFEKHSELKLWLQHIKLCVELKQLLNLSNWYEAYEFCKNKTKDAVTNLLSYDKIEHLQFVVDYLLNNVKDDSLLNIQMSLKILSVFPQNEQEQLLCLISQPINIIETLVMNTKLDKLSKILNIVKSDLSSTELNKDSSIERIDQVLRTYAEKSLDFRVITQPNPRLLRTPECKLMESIDSLTFSADKGFIMPDEVPTKDEWVSNNEVLERCGRIVCYNCSLHRMLVNSYGDILVRVCNNCYELTMGDSNASDVNDSISMKSATYDYWLLTDDPEHNKFAGGIFL</sequence>
<comment type="caution">
    <text evidence="1">The sequence shown here is derived from an EMBL/GenBank/DDBJ whole genome shotgun (WGS) entry which is preliminary data.</text>
</comment>
<dbReference type="Gene3D" id="3.30.40.10">
    <property type="entry name" value="Zinc/RING finger domain, C3HC4 (zinc finger)"/>
    <property type="match status" value="1"/>
</dbReference>
<reference evidence="1" key="1">
    <citation type="journal article" date="2023" name="Insect Mol. Biol.">
        <title>Genome sequencing provides insights into the evolution of gene families encoding plant cell wall-degrading enzymes in longhorned beetles.</title>
        <authorList>
            <person name="Shin N.R."/>
            <person name="Okamura Y."/>
            <person name="Kirsch R."/>
            <person name="Pauchet Y."/>
        </authorList>
    </citation>
    <scope>NUCLEOTIDE SEQUENCE</scope>
    <source>
        <strain evidence="1">MMC_N1</strain>
    </source>
</reference>
<dbReference type="InterPro" id="IPR013083">
    <property type="entry name" value="Znf_RING/FYVE/PHD"/>
</dbReference>
<dbReference type="PANTHER" id="PTHR46591:SF1">
    <property type="entry name" value="ZINC FINGER FYVE DOMAIN-CONTAINING PROTEIN 26"/>
    <property type="match status" value="1"/>
</dbReference>
<dbReference type="PANTHER" id="PTHR46591">
    <property type="entry name" value="ZINC FINGER FYVE DOMAIN-CONTAINING PROTEIN 26"/>
    <property type="match status" value="1"/>
</dbReference>
<evidence type="ECO:0000313" key="2">
    <source>
        <dbReference type="Proteomes" id="UP001162164"/>
    </source>
</evidence>
<proteinExistence type="predicted"/>
<dbReference type="InterPro" id="IPR028730">
    <property type="entry name" value="ZFYVE26"/>
</dbReference>
<organism evidence="1 2">
    <name type="scientific">Molorchus minor</name>
    <dbReference type="NCBI Taxonomy" id="1323400"/>
    <lineage>
        <taxon>Eukaryota</taxon>
        <taxon>Metazoa</taxon>
        <taxon>Ecdysozoa</taxon>
        <taxon>Arthropoda</taxon>
        <taxon>Hexapoda</taxon>
        <taxon>Insecta</taxon>
        <taxon>Pterygota</taxon>
        <taxon>Neoptera</taxon>
        <taxon>Endopterygota</taxon>
        <taxon>Coleoptera</taxon>
        <taxon>Polyphaga</taxon>
        <taxon>Cucujiformia</taxon>
        <taxon>Chrysomeloidea</taxon>
        <taxon>Cerambycidae</taxon>
        <taxon>Lamiinae</taxon>
        <taxon>Monochamini</taxon>
        <taxon>Molorchus</taxon>
    </lineage>
</organism>